<proteinExistence type="inferred from homology"/>
<comment type="similarity">
    <text evidence="2">Belongs to the skp family.</text>
</comment>
<keyword evidence="1 3" id="KW-0732">Signal</keyword>
<evidence type="ECO:0000256" key="2">
    <source>
        <dbReference type="PIRNR" id="PIRNR002094"/>
    </source>
</evidence>
<sequence>MNKLIKNSLIALTMSAAMLTTAAQAQQRIGVVDVMRVFQELPQREQIAEQLQGEFQERFEEMRRIETRVNELRAKQQRDASIMSDAEKTQVDRELETLAAEAQLKGKALNEDTRRRQNEERNRLLMEVQQVIDKIAKDEGFDIVLQSNAVAYISDSADLSDEVIQAMTSGQ</sequence>
<dbReference type="SMART" id="SM00935">
    <property type="entry name" value="OmpH"/>
    <property type="match status" value="1"/>
</dbReference>
<evidence type="ECO:0000256" key="3">
    <source>
        <dbReference type="SAM" id="SignalP"/>
    </source>
</evidence>
<dbReference type="PANTHER" id="PTHR35089:SF1">
    <property type="entry name" value="CHAPERONE PROTEIN SKP"/>
    <property type="match status" value="1"/>
</dbReference>
<dbReference type="PIRSF" id="PIRSF002094">
    <property type="entry name" value="OMP26_Skp"/>
    <property type="match status" value="1"/>
</dbReference>
<accession>A0A1Y6ETG3</accession>
<dbReference type="PANTHER" id="PTHR35089">
    <property type="entry name" value="CHAPERONE PROTEIN SKP"/>
    <property type="match status" value="1"/>
</dbReference>
<dbReference type="GO" id="GO:0050821">
    <property type="term" value="P:protein stabilization"/>
    <property type="evidence" value="ECO:0007669"/>
    <property type="project" value="TreeGrafter"/>
</dbReference>
<feature type="signal peptide" evidence="3">
    <location>
        <begin position="1"/>
        <end position="25"/>
    </location>
</feature>
<dbReference type="EMBL" id="FXWH01000001">
    <property type="protein sequence ID" value="SMQ64501.1"/>
    <property type="molecule type" value="Genomic_DNA"/>
</dbReference>
<dbReference type="Gene3D" id="3.30.910.20">
    <property type="entry name" value="Skp domain"/>
    <property type="match status" value="1"/>
</dbReference>
<dbReference type="InterPro" id="IPR005632">
    <property type="entry name" value="Chaperone_Skp"/>
</dbReference>
<organism evidence="4 5">
    <name type="scientific">Pseudidiomarina planktonica</name>
    <dbReference type="NCBI Taxonomy" id="1323738"/>
    <lineage>
        <taxon>Bacteria</taxon>
        <taxon>Pseudomonadati</taxon>
        <taxon>Pseudomonadota</taxon>
        <taxon>Gammaproteobacteria</taxon>
        <taxon>Alteromonadales</taxon>
        <taxon>Idiomarinaceae</taxon>
        <taxon>Pseudidiomarina</taxon>
    </lineage>
</organism>
<dbReference type="InterPro" id="IPR024930">
    <property type="entry name" value="Skp_dom_sf"/>
</dbReference>
<dbReference type="SUPFAM" id="SSF111384">
    <property type="entry name" value="OmpH-like"/>
    <property type="match status" value="1"/>
</dbReference>
<evidence type="ECO:0000313" key="5">
    <source>
        <dbReference type="Proteomes" id="UP000194450"/>
    </source>
</evidence>
<keyword evidence="5" id="KW-1185">Reference proteome</keyword>
<reference evidence="5" key="1">
    <citation type="submission" date="2017-04" db="EMBL/GenBank/DDBJ databases">
        <authorList>
            <person name="Varghese N."/>
            <person name="Submissions S."/>
        </authorList>
    </citation>
    <scope>NUCLEOTIDE SEQUENCE [LARGE SCALE GENOMIC DNA]</scope>
</reference>
<dbReference type="RefSeq" id="WP_086434151.1">
    <property type="nucleotide sequence ID" value="NZ_FXWH01000001.1"/>
</dbReference>
<evidence type="ECO:0000256" key="1">
    <source>
        <dbReference type="ARBA" id="ARBA00022729"/>
    </source>
</evidence>
<dbReference type="GO" id="GO:0005829">
    <property type="term" value="C:cytosol"/>
    <property type="evidence" value="ECO:0007669"/>
    <property type="project" value="TreeGrafter"/>
</dbReference>
<evidence type="ECO:0000313" key="4">
    <source>
        <dbReference type="EMBL" id="SMQ64501.1"/>
    </source>
</evidence>
<dbReference type="Proteomes" id="UP000194450">
    <property type="component" value="Unassembled WGS sequence"/>
</dbReference>
<dbReference type="AlphaFoldDB" id="A0A1Y6ETG3"/>
<name>A0A1Y6ETG3_9GAMM</name>
<protein>
    <submittedName>
        <fullName evidence="4">Periplasmic chaperone for outer membrane proteins Skp</fullName>
    </submittedName>
</protein>
<gene>
    <name evidence="4" type="ORF">SAMN06297229_1036</name>
</gene>
<dbReference type="Pfam" id="PF03938">
    <property type="entry name" value="OmpH"/>
    <property type="match status" value="1"/>
</dbReference>
<dbReference type="OrthoDB" id="5624238at2"/>
<feature type="chain" id="PRO_5012306072" evidence="3">
    <location>
        <begin position="26"/>
        <end position="171"/>
    </location>
</feature>
<dbReference type="GO" id="GO:0051082">
    <property type="term" value="F:unfolded protein binding"/>
    <property type="evidence" value="ECO:0007669"/>
    <property type="project" value="InterPro"/>
</dbReference>